<dbReference type="AlphaFoldDB" id="A0A915UAB2"/>
<dbReference type="SUPFAM" id="SSF56796">
    <property type="entry name" value="Dehydroquinate synthase-like"/>
    <property type="match status" value="1"/>
</dbReference>
<keyword evidence="1" id="KW-0560">Oxidoreductase</keyword>
<proteinExistence type="predicted"/>
<evidence type="ECO:0000313" key="3">
    <source>
        <dbReference type="EMBL" id="BCO09350.1"/>
    </source>
</evidence>
<dbReference type="GO" id="GO:0008106">
    <property type="term" value="F:alcohol dehydrogenase (NADP+) activity"/>
    <property type="evidence" value="ECO:0007669"/>
    <property type="project" value="TreeGrafter"/>
</dbReference>
<dbReference type="InterPro" id="IPR044731">
    <property type="entry name" value="BDH-like"/>
</dbReference>
<dbReference type="PANTHER" id="PTHR43633">
    <property type="entry name" value="ALCOHOL DEHYDROGENASE YQHD"/>
    <property type="match status" value="1"/>
</dbReference>
<gene>
    <name evidence="3" type="ORF">GF1_17260</name>
</gene>
<accession>A0A915UAB2</accession>
<dbReference type="Pfam" id="PF00465">
    <property type="entry name" value="Fe-ADH"/>
    <property type="match status" value="1"/>
</dbReference>
<keyword evidence="4" id="KW-1185">Reference proteome</keyword>
<dbReference type="GO" id="GO:1990362">
    <property type="term" value="F:butanol dehydrogenase (NAD+) activity"/>
    <property type="evidence" value="ECO:0007669"/>
    <property type="project" value="InterPro"/>
</dbReference>
<name>A0A915UAB2_9BACT</name>
<dbReference type="KEGG" id="ddu:GF1_17260"/>
<dbReference type="Proteomes" id="UP001063350">
    <property type="component" value="Chromosome"/>
</dbReference>
<dbReference type="InterPro" id="IPR001670">
    <property type="entry name" value="ADH_Fe/GldA"/>
</dbReference>
<dbReference type="PANTHER" id="PTHR43633:SF1">
    <property type="entry name" value="ALCOHOL DEHYDROGENASE YQHD"/>
    <property type="match status" value="1"/>
</dbReference>
<dbReference type="EMBL" id="AP024233">
    <property type="protein sequence ID" value="BCO09350.1"/>
    <property type="molecule type" value="Genomic_DNA"/>
</dbReference>
<organism evidence="3 4">
    <name type="scientific">Desulfolithobacter dissulfuricans</name>
    <dbReference type="NCBI Taxonomy" id="2795293"/>
    <lineage>
        <taxon>Bacteria</taxon>
        <taxon>Pseudomonadati</taxon>
        <taxon>Thermodesulfobacteriota</taxon>
        <taxon>Desulfobulbia</taxon>
        <taxon>Desulfobulbales</taxon>
        <taxon>Desulfobulbaceae</taxon>
        <taxon>Desulfolithobacter</taxon>
    </lineage>
</organism>
<evidence type="ECO:0000256" key="1">
    <source>
        <dbReference type="ARBA" id="ARBA00023002"/>
    </source>
</evidence>
<reference evidence="3" key="1">
    <citation type="submission" date="2020-12" db="EMBL/GenBank/DDBJ databases">
        <title>Desulfobium dissulfuricans gen. nov., sp. nov., a novel mesophilic, sulfate-reducing bacterium isolated from a deep-sea hydrothermal vent.</title>
        <authorList>
            <person name="Hashimoto Y."/>
            <person name="Tame A."/>
            <person name="Sawayama S."/>
            <person name="Miyazaki J."/>
            <person name="Takai K."/>
            <person name="Nakagawa S."/>
        </authorList>
    </citation>
    <scope>NUCLEOTIDE SEQUENCE</scope>
    <source>
        <strain evidence="3">GF1</strain>
    </source>
</reference>
<dbReference type="GO" id="GO:0005829">
    <property type="term" value="C:cytosol"/>
    <property type="evidence" value="ECO:0007669"/>
    <property type="project" value="TreeGrafter"/>
</dbReference>
<dbReference type="GO" id="GO:1990002">
    <property type="term" value="F:methylglyoxal reductase (NADPH) (acetol producing) activity"/>
    <property type="evidence" value="ECO:0007669"/>
    <property type="project" value="TreeGrafter"/>
</dbReference>
<dbReference type="Gene3D" id="3.40.50.1970">
    <property type="match status" value="1"/>
</dbReference>
<sequence length="136" mass="14792">MQNFVFHNPTKILFGRGTIGSIGPETRELGSTCLLVYGKGSIKKNGVYQQVYESLDQAGIRIVEHHGVRSNPVLSHVREGIDLARKHGVDVVVAAGAARSWTRPRPSPPVPWLSMMCGSSSPGKKASATRCPWPRC</sequence>
<evidence type="ECO:0000259" key="2">
    <source>
        <dbReference type="Pfam" id="PF00465"/>
    </source>
</evidence>
<feature type="domain" description="Alcohol dehydrogenase iron-type/glycerol dehydrogenase GldA" evidence="2">
    <location>
        <begin position="9"/>
        <end position="97"/>
    </location>
</feature>
<evidence type="ECO:0000313" key="4">
    <source>
        <dbReference type="Proteomes" id="UP001063350"/>
    </source>
</evidence>
<protein>
    <recommendedName>
        <fullName evidence="2">Alcohol dehydrogenase iron-type/glycerol dehydrogenase GldA domain-containing protein</fullName>
    </recommendedName>
</protein>
<dbReference type="GO" id="GO:0046872">
    <property type="term" value="F:metal ion binding"/>
    <property type="evidence" value="ECO:0007669"/>
    <property type="project" value="InterPro"/>
</dbReference>